<name>R4TMN6_9CAUD</name>
<accession>R4TMN6</accession>
<organism evidence="1 2">
    <name type="scientific">Haloarcula californiae tailed virus 1</name>
    <dbReference type="NCBI Taxonomy" id="1273746"/>
    <lineage>
        <taxon>Viruses</taxon>
        <taxon>Duplodnaviria</taxon>
        <taxon>Heunggongvirae</taxon>
        <taxon>Uroviricota</taxon>
        <taxon>Caudoviricetes</taxon>
        <taxon>Thumleimavirales</taxon>
        <taxon>Druskaviridae</taxon>
        <taxon>Hacavirus</taxon>
        <taxon>Hacavirus italiense</taxon>
        <taxon>Hacavirus HCTV1</taxon>
    </lineage>
</organism>
<gene>
    <name evidence="1" type="primary">155</name>
    <name evidence="1" type="ORF">DNAM5_155</name>
</gene>
<proteinExistence type="predicted"/>
<dbReference type="KEGG" id="vg:16193465"/>
<dbReference type="Proteomes" id="UP000202086">
    <property type="component" value="Segment"/>
</dbReference>
<dbReference type="RefSeq" id="YP_008059716.1">
    <property type="nucleotide sequence ID" value="NC_021330.1"/>
</dbReference>
<evidence type="ECO:0000313" key="2">
    <source>
        <dbReference type="Proteomes" id="UP000202086"/>
    </source>
</evidence>
<sequence length="47" mass="5676">MPSKLTRSGARFLATQEEQARHALWTVGFEPRDTTRRQEFWRWRLDG</sequence>
<dbReference type="EMBL" id="KC292029">
    <property type="protein sequence ID" value="AGM12012.1"/>
    <property type="molecule type" value="Genomic_DNA"/>
</dbReference>
<dbReference type="GeneID" id="16193465"/>
<keyword evidence="2" id="KW-1185">Reference proteome</keyword>
<reference evidence="1 2" key="1">
    <citation type="submission" date="2012-12" db="EMBL/GenBank/DDBJ databases">
        <authorList>
            <person name="Sencilo A."/>
            <person name="Jacobs-Sera D."/>
            <person name="Russell D.A."/>
            <person name="Ko C."/>
            <person name="Atanasova N."/>
            <person name="Osterlund E."/>
            <person name="Oksanen H.M."/>
            <person name="Bamford D.H."/>
            <person name="Hatfull G.F."/>
            <person name="Roine E."/>
            <person name="Hendrix R.W."/>
        </authorList>
    </citation>
    <scope>NUCLEOTIDE SEQUENCE [LARGE SCALE GENOMIC DNA]</scope>
</reference>
<protein>
    <submittedName>
        <fullName evidence="1">Uncharacterized protein</fullName>
    </submittedName>
</protein>
<evidence type="ECO:0000313" key="1">
    <source>
        <dbReference type="EMBL" id="AGM12012.1"/>
    </source>
</evidence>